<evidence type="ECO:0000256" key="2">
    <source>
        <dbReference type="ARBA" id="ARBA00022692"/>
    </source>
</evidence>
<reference evidence="6 7" key="1">
    <citation type="submission" date="2023-10" db="EMBL/GenBank/DDBJ databases">
        <authorList>
            <person name="Venkata Ramana C."/>
            <person name="Sasikala C."/>
            <person name="Dhurka M."/>
        </authorList>
    </citation>
    <scope>NUCLEOTIDE SEQUENCE [LARGE SCALE GENOMIC DNA]</scope>
    <source>
        <strain evidence="6 7">KCTC 32151</strain>
    </source>
</reference>
<keyword evidence="3 5" id="KW-1133">Transmembrane helix</keyword>
<keyword evidence="2 5" id="KW-0812">Transmembrane</keyword>
<evidence type="ECO:0000313" key="7">
    <source>
        <dbReference type="Proteomes" id="UP001185659"/>
    </source>
</evidence>
<keyword evidence="7" id="KW-1185">Reference proteome</keyword>
<dbReference type="RefSeq" id="WP_113154436.1">
    <property type="nucleotide sequence ID" value="NZ_CP177239.1"/>
</dbReference>
<comment type="caution">
    <text evidence="6">The sequence shown here is derived from an EMBL/GenBank/DDBJ whole genome shotgun (WGS) entry which is preliminary data.</text>
</comment>
<feature type="transmembrane region" description="Helical" evidence="5">
    <location>
        <begin position="67"/>
        <end position="94"/>
    </location>
</feature>
<dbReference type="Gene3D" id="1.20.120.550">
    <property type="entry name" value="Membrane associated eicosanoid/glutathione metabolism-like domain"/>
    <property type="match status" value="1"/>
</dbReference>
<name>A0ABU4ANH5_9HYPH</name>
<evidence type="ECO:0000256" key="5">
    <source>
        <dbReference type="SAM" id="Phobius"/>
    </source>
</evidence>
<dbReference type="InterPro" id="IPR001129">
    <property type="entry name" value="Membr-assoc_MAPEG"/>
</dbReference>
<evidence type="ECO:0000256" key="1">
    <source>
        <dbReference type="ARBA" id="ARBA00004370"/>
    </source>
</evidence>
<organism evidence="6 7">
    <name type="scientific">Nitratireductor aquimarinus</name>
    <dbReference type="NCBI Taxonomy" id="889300"/>
    <lineage>
        <taxon>Bacteria</taxon>
        <taxon>Pseudomonadati</taxon>
        <taxon>Pseudomonadota</taxon>
        <taxon>Alphaproteobacteria</taxon>
        <taxon>Hyphomicrobiales</taxon>
        <taxon>Phyllobacteriaceae</taxon>
        <taxon>Nitratireductor</taxon>
    </lineage>
</organism>
<feature type="transmembrane region" description="Helical" evidence="5">
    <location>
        <begin position="114"/>
        <end position="133"/>
    </location>
</feature>
<evidence type="ECO:0000256" key="3">
    <source>
        <dbReference type="ARBA" id="ARBA00022989"/>
    </source>
</evidence>
<comment type="subcellular location">
    <subcellularLocation>
        <location evidence="1">Membrane</location>
    </subcellularLocation>
</comment>
<evidence type="ECO:0000313" key="6">
    <source>
        <dbReference type="EMBL" id="MDV6227798.1"/>
    </source>
</evidence>
<sequence length="137" mass="15248">MSQTAIFWPMIAQVALVYAVYLLIGMRRKKAVESGSATVSQFRENRDEPAESLYVRNNLANQFELPVLFYAVCLALFVTGGAGVAAVSLAWVFVLSRCGHAYVHVTSNRIRHRQPLFVLGFFALGAMWLLLALRLAI</sequence>
<proteinExistence type="predicted"/>
<dbReference type="Proteomes" id="UP001185659">
    <property type="component" value="Unassembled WGS sequence"/>
</dbReference>
<feature type="transmembrane region" description="Helical" evidence="5">
    <location>
        <begin position="6"/>
        <end position="24"/>
    </location>
</feature>
<dbReference type="EMBL" id="JAWLIP010000007">
    <property type="protein sequence ID" value="MDV6227798.1"/>
    <property type="molecule type" value="Genomic_DNA"/>
</dbReference>
<protein>
    <submittedName>
        <fullName evidence="6">MAPEG family protein</fullName>
    </submittedName>
</protein>
<dbReference type="SUPFAM" id="SSF161084">
    <property type="entry name" value="MAPEG domain-like"/>
    <property type="match status" value="1"/>
</dbReference>
<dbReference type="Pfam" id="PF01124">
    <property type="entry name" value="MAPEG"/>
    <property type="match status" value="1"/>
</dbReference>
<dbReference type="InterPro" id="IPR023352">
    <property type="entry name" value="MAPEG-like_dom_sf"/>
</dbReference>
<gene>
    <name evidence="6" type="ORF">R2G56_15970</name>
</gene>
<accession>A0ABU4ANH5</accession>
<keyword evidence="4 5" id="KW-0472">Membrane</keyword>
<evidence type="ECO:0000256" key="4">
    <source>
        <dbReference type="ARBA" id="ARBA00023136"/>
    </source>
</evidence>